<comment type="caution">
    <text evidence="1">The sequence shown here is derived from an EMBL/GenBank/DDBJ whole genome shotgun (WGS) entry which is preliminary data.</text>
</comment>
<organism evidence="1 2">
    <name type="scientific">Rugosimonospora africana</name>
    <dbReference type="NCBI Taxonomy" id="556532"/>
    <lineage>
        <taxon>Bacteria</taxon>
        <taxon>Bacillati</taxon>
        <taxon>Actinomycetota</taxon>
        <taxon>Actinomycetes</taxon>
        <taxon>Micromonosporales</taxon>
        <taxon>Micromonosporaceae</taxon>
        <taxon>Rugosimonospora</taxon>
    </lineage>
</organism>
<sequence>MSGRAVRCEPHGPRPWLTVKDMYWGFARVFRFEHDHADLQGLGECLAESLYGQYGIFDDANGVALVMTGYDQFAHDFPDIAHALLNVIADRSRGALPKCGPVLRPSGWG</sequence>
<evidence type="ECO:0000313" key="2">
    <source>
        <dbReference type="Proteomes" id="UP000642748"/>
    </source>
</evidence>
<dbReference type="EMBL" id="BONZ01000135">
    <property type="protein sequence ID" value="GIH21507.1"/>
    <property type="molecule type" value="Genomic_DNA"/>
</dbReference>
<proteinExistence type="predicted"/>
<accession>A0A8J3VW90</accession>
<keyword evidence="2" id="KW-1185">Reference proteome</keyword>
<evidence type="ECO:0000313" key="1">
    <source>
        <dbReference type="EMBL" id="GIH21507.1"/>
    </source>
</evidence>
<name>A0A8J3VW90_9ACTN</name>
<dbReference type="AlphaFoldDB" id="A0A8J3VW90"/>
<evidence type="ECO:0008006" key="3">
    <source>
        <dbReference type="Google" id="ProtNLM"/>
    </source>
</evidence>
<gene>
    <name evidence="1" type="ORF">Raf01_96790</name>
</gene>
<dbReference type="Proteomes" id="UP000642748">
    <property type="component" value="Unassembled WGS sequence"/>
</dbReference>
<protein>
    <recommendedName>
        <fullName evidence="3">Barstar (Barnase inhibitor)</fullName>
    </recommendedName>
</protein>
<reference evidence="1" key="1">
    <citation type="submission" date="2021-01" db="EMBL/GenBank/DDBJ databases">
        <title>Whole genome shotgun sequence of Rugosimonospora africana NBRC 104875.</title>
        <authorList>
            <person name="Komaki H."/>
            <person name="Tamura T."/>
        </authorList>
    </citation>
    <scope>NUCLEOTIDE SEQUENCE</scope>
    <source>
        <strain evidence="1">NBRC 104875</strain>
    </source>
</reference>